<dbReference type="GO" id="GO:0043235">
    <property type="term" value="C:receptor complex"/>
    <property type="evidence" value="ECO:0007669"/>
    <property type="project" value="TreeGrafter"/>
</dbReference>
<evidence type="ECO:0000256" key="2">
    <source>
        <dbReference type="SAM" id="Phobius"/>
    </source>
</evidence>
<feature type="region of interest" description="Disordered" evidence="1">
    <location>
        <begin position="476"/>
        <end position="508"/>
    </location>
</feature>
<dbReference type="InterPro" id="IPR011009">
    <property type="entry name" value="Kinase-like_dom_sf"/>
</dbReference>
<keyword evidence="2" id="KW-1133">Transmembrane helix</keyword>
<protein>
    <submittedName>
        <fullName evidence="7">Uncharacterized protein</fullName>
    </submittedName>
</protein>
<feature type="compositionally biased region" description="Basic and acidic residues" evidence="1">
    <location>
        <begin position="91"/>
        <end position="113"/>
    </location>
</feature>
<dbReference type="Gene3D" id="1.10.510.10">
    <property type="entry name" value="Transferase(Phosphotransferase) domain 1"/>
    <property type="match status" value="1"/>
</dbReference>
<dbReference type="GO" id="GO:0004714">
    <property type="term" value="F:transmembrane receptor protein tyrosine kinase activity"/>
    <property type="evidence" value="ECO:0007669"/>
    <property type="project" value="TreeGrafter"/>
</dbReference>
<evidence type="ECO:0000313" key="6">
    <source>
        <dbReference type="EMBL" id="CAE0670037.1"/>
    </source>
</evidence>
<feature type="region of interest" description="Disordered" evidence="1">
    <location>
        <begin position="83"/>
        <end position="113"/>
    </location>
</feature>
<dbReference type="InterPro" id="IPR001245">
    <property type="entry name" value="Ser-Thr/Tyr_kinase_cat_dom"/>
</dbReference>
<reference evidence="7" key="1">
    <citation type="submission" date="2021-01" db="EMBL/GenBank/DDBJ databases">
        <authorList>
            <person name="Corre E."/>
            <person name="Pelletier E."/>
            <person name="Niang G."/>
            <person name="Scheremetjew M."/>
            <person name="Finn R."/>
            <person name="Kale V."/>
            <person name="Holt S."/>
            <person name="Cochrane G."/>
            <person name="Meng A."/>
            <person name="Brown T."/>
            <person name="Cohen L."/>
        </authorList>
    </citation>
    <scope>NUCLEOTIDE SEQUENCE</scope>
    <source>
        <strain evidence="7">CCCM811</strain>
    </source>
</reference>
<dbReference type="PROSITE" id="PS50105">
    <property type="entry name" value="SAM_DOMAIN"/>
    <property type="match status" value="1"/>
</dbReference>
<feature type="compositionally biased region" description="Basic residues" evidence="1">
    <location>
        <begin position="289"/>
        <end position="303"/>
    </location>
</feature>
<evidence type="ECO:0000313" key="7">
    <source>
        <dbReference type="EMBL" id="CAE0670040.1"/>
    </source>
</evidence>
<feature type="compositionally biased region" description="Basic and acidic residues" evidence="1">
    <location>
        <begin position="493"/>
        <end position="504"/>
    </location>
</feature>
<dbReference type="EMBL" id="HBIV01030357">
    <property type="protein sequence ID" value="CAE0670037.1"/>
    <property type="molecule type" value="Transcribed_RNA"/>
</dbReference>
<evidence type="ECO:0000259" key="5">
    <source>
        <dbReference type="PROSITE" id="PS50105"/>
    </source>
</evidence>
<feature type="compositionally biased region" description="Basic and acidic residues" evidence="1">
    <location>
        <begin position="883"/>
        <end position="902"/>
    </location>
</feature>
<evidence type="ECO:0000256" key="3">
    <source>
        <dbReference type="SAM" id="SignalP"/>
    </source>
</evidence>
<feature type="signal peptide" evidence="3">
    <location>
        <begin position="1"/>
        <end position="21"/>
    </location>
</feature>
<feature type="compositionally biased region" description="Basic residues" evidence="1">
    <location>
        <begin position="224"/>
        <end position="236"/>
    </location>
</feature>
<organism evidence="7">
    <name type="scientific">Lotharella globosa</name>
    <dbReference type="NCBI Taxonomy" id="91324"/>
    <lineage>
        <taxon>Eukaryota</taxon>
        <taxon>Sar</taxon>
        <taxon>Rhizaria</taxon>
        <taxon>Cercozoa</taxon>
        <taxon>Chlorarachniophyceae</taxon>
        <taxon>Lotharella</taxon>
    </lineage>
</organism>
<dbReference type="GO" id="GO:0005524">
    <property type="term" value="F:ATP binding"/>
    <property type="evidence" value="ECO:0007669"/>
    <property type="project" value="InterPro"/>
</dbReference>
<feature type="domain" description="SAM" evidence="5">
    <location>
        <begin position="123"/>
        <end position="182"/>
    </location>
</feature>
<feature type="chain" id="PRO_5035677508" evidence="3">
    <location>
        <begin position="22"/>
        <end position="921"/>
    </location>
</feature>
<evidence type="ECO:0000259" key="4">
    <source>
        <dbReference type="PROSITE" id="PS50011"/>
    </source>
</evidence>
<evidence type="ECO:0000256" key="1">
    <source>
        <dbReference type="SAM" id="MobiDB-lite"/>
    </source>
</evidence>
<dbReference type="PANTHER" id="PTHR24416">
    <property type="entry name" value="TYROSINE-PROTEIN KINASE RECEPTOR"/>
    <property type="match status" value="1"/>
</dbReference>
<dbReference type="Pfam" id="PF07714">
    <property type="entry name" value="PK_Tyr_Ser-Thr"/>
    <property type="match status" value="1"/>
</dbReference>
<dbReference type="InterPro" id="IPR050122">
    <property type="entry name" value="RTK"/>
</dbReference>
<accession>A0A6V3PHU4</accession>
<dbReference type="InterPro" id="IPR000719">
    <property type="entry name" value="Prot_kinase_dom"/>
</dbReference>
<dbReference type="PANTHER" id="PTHR24416:SF611">
    <property type="entry name" value="TYROSINE-PROTEIN KINASE TRANSMEMBRANE RECEPTOR ROR"/>
    <property type="match status" value="1"/>
</dbReference>
<keyword evidence="2" id="KW-0472">Membrane</keyword>
<feature type="region of interest" description="Disordered" evidence="1">
    <location>
        <begin position="883"/>
        <end position="921"/>
    </location>
</feature>
<keyword evidence="2" id="KW-0812">Transmembrane</keyword>
<name>A0A6V3PHU4_9EUKA</name>
<feature type="region of interest" description="Disordered" evidence="1">
    <location>
        <begin position="24"/>
        <end position="45"/>
    </location>
</feature>
<dbReference type="GO" id="GO:0005886">
    <property type="term" value="C:plasma membrane"/>
    <property type="evidence" value="ECO:0007669"/>
    <property type="project" value="TreeGrafter"/>
</dbReference>
<dbReference type="PROSITE" id="PS50011">
    <property type="entry name" value="PROTEIN_KINASE_DOM"/>
    <property type="match status" value="1"/>
</dbReference>
<feature type="compositionally biased region" description="Low complexity" evidence="1">
    <location>
        <begin position="24"/>
        <end position="36"/>
    </location>
</feature>
<dbReference type="EMBL" id="HBIV01030360">
    <property type="protein sequence ID" value="CAE0670040.1"/>
    <property type="molecule type" value="Transcribed_RNA"/>
</dbReference>
<feature type="domain" description="Protein kinase" evidence="4">
    <location>
        <begin position="594"/>
        <end position="856"/>
    </location>
</feature>
<feature type="region of interest" description="Disordered" evidence="1">
    <location>
        <begin position="396"/>
        <end position="422"/>
    </location>
</feature>
<feature type="region of interest" description="Disordered" evidence="1">
    <location>
        <begin position="556"/>
        <end position="575"/>
    </location>
</feature>
<dbReference type="InterPro" id="IPR001660">
    <property type="entry name" value="SAM"/>
</dbReference>
<feature type="region of interest" description="Disordered" evidence="1">
    <location>
        <begin position="198"/>
        <end position="355"/>
    </location>
</feature>
<sequence>MQHHSMLVQTATLAHLALVAAATPSPTSAPTAAGPSNDGGGSSSTTDETVFIITAAVIGGVALIMVLVAAYIYFFKILGSDGKKKKKKKGKDGGEGSTEEVKTDPEESHVSEAGKGEHLFSSFTRDDVRVWLYSYAKEECGLHDSEIESLVDLQLDGKSFLDLNGEDITRVGVSISSKRRLLRVLGYLKRAENSKVEPVNESDLTPGKKRLKLNDDDEESASVLKRRARSRNRRALSKSNRFSSKSGVNRPRRSKTGSRPKTAADFSEESRHRHRRSHTGLVRRDSRSQSRRRRVKSGSRPRSRPSQSRTRYGYKYHRPAPVPMMTHAPYGLDRKHSQSFSRSRSKMNSRSASPGMAIRGEWKRAPSGERRTLSKSRERHMGRQMVLSTPILTEMSYQQSGRRRGSPYPPHEDTRYGHTQRPQQVYWAPTGRYSNYNNDEANREHSQKIARKIRRKGARYAMESDTDDLRSLDTSDMHMPMPGLLPSHHRRQRSDTTHNTKRSMETQGLGWYPGDFALDIKRMEEPQNTTATHTTSGPAPVVGGTAALASMAMTVPRKVEDDEEDKKSHKTAKSKRAEPMTYLGLMPIFNERDLTVSAPLGKGPLTQAFLVHLRGDRHQYVLKVPDEENDLNFQIMKELKTIEDLCPHPNVLVFSGLVPHGPKICLLSDYAEMGSLDRLHHIEDMTKESRFLEISRDVAAGLDHLHDSKILHRNLSCRNLLMKRNGTVLLSDYGSSQVLSDKDYKLRRNPKLPVEWAAPEVLLTNEHSFKSDVWSMGVTFWEILTKGKRPYSSLQKKMDLPQRQLADQIAAGSLTLKVPMWVSRKSPISGYVVRQCLQFHPSLRPTASTLLGSIRLNIDNSHNNRDTRDGDESTQITNITSKRDGEKTFKGKNVDSENKFGRWIESSGPRGVSASRDDMRP</sequence>
<proteinExistence type="predicted"/>
<dbReference type="AlphaFoldDB" id="A0A6V3PHU4"/>
<dbReference type="PRINTS" id="PR00109">
    <property type="entry name" value="TYRKINASE"/>
</dbReference>
<dbReference type="SUPFAM" id="SSF56112">
    <property type="entry name" value="Protein kinase-like (PK-like)"/>
    <property type="match status" value="1"/>
</dbReference>
<keyword evidence="3" id="KW-0732">Signal</keyword>
<feature type="compositionally biased region" description="Polar residues" evidence="1">
    <location>
        <begin position="338"/>
        <end position="352"/>
    </location>
</feature>
<dbReference type="GO" id="GO:0007169">
    <property type="term" value="P:cell surface receptor protein tyrosine kinase signaling pathway"/>
    <property type="evidence" value="ECO:0007669"/>
    <property type="project" value="TreeGrafter"/>
</dbReference>
<gene>
    <name evidence="6" type="ORF">LGLO00237_LOCUS21671</name>
    <name evidence="7" type="ORF">LGLO00237_LOCUS21674</name>
</gene>
<feature type="transmembrane region" description="Helical" evidence="2">
    <location>
        <begin position="49"/>
        <end position="78"/>
    </location>
</feature>